<keyword evidence="6" id="KW-0832">Ubl conjugation</keyword>
<proteinExistence type="predicted"/>
<name>A0ABY7EEC4_MYAAR</name>
<evidence type="ECO:0000256" key="4">
    <source>
        <dbReference type="ARBA" id="ARBA00022059"/>
    </source>
</evidence>
<organism evidence="11 12">
    <name type="scientific">Mya arenaria</name>
    <name type="common">Soft-shell clam</name>
    <dbReference type="NCBI Taxonomy" id="6604"/>
    <lineage>
        <taxon>Eukaryota</taxon>
        <taxon>Metazoa</taxon>
        <taxon>Spiralia</taxon>
        <taxon>Lophotrochozoa</taxon>
        <taxon>Mollusca</taxon>
        <taxon>Bivalvia</taxon>
        <taxon>Autobranchia</taxon>
        <taxon>Heteroconchia</taxon>
        <taxon>Euheterodonta</taxon>
        <taxon>Imparidentia</taxon>
        <taxon>Neoheterodontei</taxon>
        <taxon>Myida</taxon>
        <taxon>Myoidea</taxon>
        <taxon>Myidae</taxon>
        <taxon>Mya</taxon>
    </lineage>
</organism>
<evidence type="ECO:0000256" key="1">
    <source>
        <dbReference type="ARBA" id="ARBA00002646"/>
    </source>
</evidence>
<evidence type="ECO:0000256" key="3">
    <source>
        <dbReference type="ARBA" id="ARBA00011097"/>
    </source>
</evidence>
<protein>
    <recommendedName>
        <fullName evidence="4">PEST proteolytic signal-containing nuclear protein</fullName>
    </recommendedName>
</protein>
<keyword evidence="12" id="KW-1185">Reference proteome</keyword>
<feature type="region of interest" description="Disordered" evidence="10">
    <location>
        <begin position="1"/>
        <end position="80"/>
    </location>
</feature>
<evidence type="ECO:0000256" key="10">
    <source>
        <dbReference type="SAM" id="MobiDB-lite"/>
    </source>
</evidence>
<sequence>MASNDRKVGDAGQQKDDKNVSPQKRKTESEDENTTSASKLMKTDSKGPVSMTFGKKPPGISMNLGGVKKPGGGISMNIGGKKTPVAPIKMSLSAQSQKVEQSVVKPKCDKVASVFNPESDSDEEEMPFEAKMRMRNVGRETPTAAGPNSFGKGNLGFCDRNKMIERDLKKQMEQLGNAADKKFDKT</sequence>
<evidence type="ECO:0000313" key="12">
    <source>
        <dbReference type="Proteomes" id="UP001164746"/>
    </source>
</evidence>
<comment type="subunit">
    <text evidence="3">Interacts with UHRF2/NIRF.</text>
</comment>
<keyword evidence="5" id="KW-0597">Phosphoprotein</keyword>
<dbReference type="Pfam" id="PF15473">
    <property type="entry name" value="PCNP"/>
    <property type="match status" value="1"/>
</dbReference>
<dbReference type="PANTHER" id="PTHR16523">
    <property type="entry name" value="PEST PROTEOLYTIC SIGNAL-CONTAINING NUCLEAR PROTEIN"/>
    <property type="match status" value="1"/>
</dbReference>
<keyword evidence="9" id="KW-0131">Cell cycle</keyword>
<keyword evidence="8" id="KW-0539">Nucleus</keyword>
<dbReference type="InterPro" id="IPR029169">
    <property type="entry name" value="PCNP"/>
</dbReference>
<evidence type="ECO:0000256" key="9">
    <source>
        <dbReference type="ARBA" id="ARBA00023306"/>
    </source>
</evidence>
<dbReference type="PANTHER" id="PTHR16523:SF6">
    <property type="entry name" value="PEST PROTEOLYTIC SIGNAL-CONTAINING NUCLEAR PROTEIN"/>
    <property type="match status" value="1"/>
</dbReference>
<evidence type="ECO:0000256" key="6">
    <source>
        <dbReference type="ARBA" id="ARBA00022843"/>
    </source>
</evidence>
<feature type="compositionally biased region" description="Basic and acidic residues" evidence="10">
    <location>
        <begin position="1"/>
        <end position="19"/>
    </location>
</feature>
<evidence type="ECO:0000256" key="2">
    <source>
        <dbReference type="ARBA" id="ARBA00004123"/>
    </source>
</evidence>
<evidence type="ECO:0000256" key="7">
    <source>
        <dbReference type="ARBA" id="ARBA00022990"/>
    </source>
</evidence>
<gene>
    <name evidence="11" type="ORF">MAR_017001</name>
</gene>
<comment type="subcellular location">
    <subcellularLocation>
        <location evidence="2">Nucleus</location>
    </subcellularLocation>
</comment>
<accession>A0ABY7EEC4</accession>
<keyword evidence="7" id="KW-0007">Acetylation</keyword>
<evidence type="ECO:0000313" key="11">
    <source>
        <dbReference type="EMBL" id="WAR07043.1"/>
    </source>
</evidence>
<dbReference type="EMBL" id="CP111017">
    <property type="protein sequence ID" value="WAR07043.1"/>
    <property type="molecule type" value="Genomic_DNA"/>
</dbReference>
<dbReference type="Proteomes" id="UP001164746">
    <property type="component" value="Chromosome 6"/>
</dbReference>
<evidence type="ECO:0000256" key="8">
    <source>
        <dbReference type="ARBA" id="ARBA00023242"/>
    </source>
</evidence>
<evidence type="ECO:0000256" key="5">
    <source>
        <dbReference type="ARBA" id="ARBA00022553"/>
    </source>
</evidence>
<comment type="function">
    <text evidence="1">May be involved in cell cycle regulation.</text>
</comment>
<reference evidence="11" key="1">
    <citation type="submission" date="2022-11" db="EMBL/GenBank/DDBJ databases">
        <title>Centuries of genome instability and evolution in soft-shell clam transmissible cancer (bioRxiv).</title>
        <authorList>
            <person name="Hart S.F.M."/>
            <person name="Yonemitsu M.A."/>
            <person name="Giersch R.M."/>
            <person name="Beal B.F."/>
            <person name="Arriagada G."/>
            <person name="Davis B.W."/>
            <person name="Ostrander E.A."/>
            <person name="Goff S.P."/>
            <person name="Metzger M.J."/>
        </authorList>
    </citation>
    <scope>NUCLEOTIDE SEQUENCE</scope>
    <source>
        <strain evidence="11">MELC-2E11</strain>
        <tissue evidence="11">Siphon/mantle</tissue>
    </source>
</reference>